<feature type="domain" description="BFD-like [2Fe-2S]-binding" evidence="2">
    <location>
        <begin position="379"/>
        <end position="429"/>
    </location>
</feature>
<sequence>MSVVVVGGGPAGMNAAAQAARAGAEVVLIDSAEQLGGQFHRQLPEQFAARRPELIQHDWRSFRALRDEILANPLITHLPDSTVWSLEPDRWLNVQSGPADAPGRRLAALRADALVLATGAHDRVLPFPGWDLPGVFSAGAAQAMAKGQRIAVGHRVLVAGTGPFLLPVAESLLDVGAEVVGVLEAGNPAAWLRQSAAAAGQLGKLQELAGYAARFAGRVPYRTRTAVIAAHGDDRVREVATSKVDSDWRPIPGTERRFEVDAVCVGHGFVPQLELALAARCRIVDGFVEVDAAQRTSTPGVFAAGEATGIGGAELAAAEGVVAGLAAAVHVGAATWNQVETQARQALMKVRSGREFAQALARAHPIGSAWPEWLEPDTLVCRCEEVPYRELEAAVQQRAAHSARSLKLLCRVGLGPCQGRICGQNATDLAARLLGEPLPDPETPARRPIAAPIRLADLAGIPTCDEEEK</sequence>
<dbReference type="PANTHER" id="PTHR42949">
    <property type="entry name" value="ANAEROBIC GLYCEROL-3-PHOSPHATE DEHYDROGENASE SUBUNIT B"/>
    <property type="match status" value="1"/>
</dbReference>
<dbReference type="STRING" id="418495.SAMN05216215_107421"/>
<organism evidence="4 5">
    <name type="scientific">Saccharopolyspora shandongensis</name>
    <dbReference type="NCBI Taxonomy" id="418495"/>
    <lineage>
        <taxon>Bacteria</taxon>
        <taxon>Bacillati</taxon>
        <taxon>Actinomycetota</taxon>
        <taxon>Actinomycetes</taxon>
        <taxon>Pseudonocardiales</taxon>
        <taxon>Pseudonocardiaceae</taxon>
        <taxon>Saccharopolyspora</taxon>
    </lineage>
</organism>
<dbReference type="SUPFAM" id="SSF51905">
    <property type="entry name" value="FAD/NAD(P)-binding domain"/>
    <property type="match status" value="1"/>
</dbReference>
<keyword evidence="1" id="KW-0560">Oxidoreductase</keyword>
<evidence type="ECO:0000313" key="4">
    <source>
        <dbReference type="EMBL" id="SDZ44333.1"/>
    </source>
</evidence>
<evidence type="ECO:0000259" key="2">
    <source>
        <dbReference type="Pfam" id="PF04324"/>
    </source>
</evidence>
<dbReference type="AlphaFoldDB" id="A0A1H3T1U3"/>
<dbReference type="InterPro" id="IPR017224">
    <property type="entry name" value="Opine_Oxase_asu/HCN_bsu"/>
</dbReference>
<evidence type="ECO:0000256" key="1">
    <source>
        <dbReference type="ARBA" id="ARBA00023002"/>
    </source>
</evidence>
<evidence type="ECO:0000259" key="3">
    <source>
        <dbReference type="Pfam" id="PF07992"/>
    </source>
</evidence>
<gene>
    <name evidence="4" type="ORF">SAMN05216215_107421</name>
</gene>
<dbReference type="PRINTS" id="PR00469">
    <property type="entry name" value="PNDRDTASEII"/>
</dbReference>
<dbReference type="PANTHER" id="PTHR42949:SF3">
    <property type="entry name" value="ANAEROBIC GLYCEROL-3-PHOSPHATE DEHYDROGENASE SUBUNIT B"/>
    <property type="match status" value="1"/>
</dbReference>
<dbReference type="InterPro" id="IPR051691">
    <property type="entry name" value="Metab_Enz_Cyan_OpOx_G3PDH"/>
</dbReference>
<dbReference type="Gene3D" id="3.50.50.60">
    <property type="entry name" value="FAD/NAD(P)-binding domain"/>
    <property type="match status" value="2"/>
</dbReference>
<evidence type="ECO:0000313" key="5">
    <source>
        <dbReference type="Proteomes" id="UP000199529"/>
    </source>
</evidence>
<dbReference type="PRINTS" id="PR00368">
    <property type="entry name" value="FADPNR"/>
</dbReference>
<dbReference type="CDD" id="cd19946">
    <property type="entry name" value="GlpA-like_Fer2_BFD-like"/>
    <property type="match status" value="1"/>
</dbReference>
<dbReference type="InterPro" id="IPR023753">
    <property type="entry name" value="FAD/NAD-binding_dom"/>
</dbReference>
<name>A0A1H3T1U3_9PSEU</name>
<accession>A0A1H3T1U3</accession>
<reference evidence="5" key="1">
    <citation type="submission" date="2016-10" db="EMBL/GenBank/DDBJ databases">
        <authorList>
            <person name="Varghese N."/>
            <person name="Submissions S."/>
        </authorList>
    </citation>
    <scope>NUCLEOTIDE SEQUENCE [LARGE SCALE GENOMIC DNA]</scope>
    <source>
        <strain evidence="5">CGMCC 4.3530</strain>
    </source>
</reference>
<dbReference type="GO" id="GO:0016491">
    <property type="term" value="F:oxidoreductase activity"/>
    <property type="evidence" value="ECO:0007669"/>
    <property type="project" value="UniProtKB-KW"/>
</dbReference>
<dbReference type="InterPro" id="IPR007419">
    <property type="entry name" value="BFD-like_2Fe2S-bd_dom"/>
</dbReference>
<dbReference type="Pfam" id="PF07992">
    <property type="entry name" value="Pyr_redox_2"/>
    <property type="match status" value="1"/>
</dbReference>
<proteinExistence type="predicted"/>
<protein>
    <submittedName>
        <fullName evidence="4">Thioredoxin reductase</fullName>
    </submittedName>
</protein>
<dbReference type="Gene3D" id="1.10.10.1100">
    <property type="entry name" value="BFD-like [2Fe-2S]-binding domain"/>
    <property type="match status" value="1"/>
</dbReference>
<dbReference type="Gene3D" id="3.40.50.720">
    <property type="entry name" value="NAD(P)-binding Rossmann-like Domain"/>
    <property type="match status" value="1"/>
</dbReference>
<dbReference type="InterPro" id="IPR036188">
    <property type="entry name" value="FAD/NAD-bd_sf"/>
</dbReference>
<dbReference type="EMBL" id="FNOK01000074">
    <property type="protein sequence ID" value="SDZ44333.1"/>
    <property type="molecule type" value="Genomic_DNA"/>
</dbReference>
<dbReference type="Pfam" id="PF04324">
    <property type="entry name" value="Fer2_BFD"/>
    <property type="match status" value="1"/>
</dbReference>
<dbReference type="RefSeq" id="WP_093277474.1">
    <property type="nucleotide sequence ID" value="NZ_FNOK01000074.1"/>
</dbReference>
<dbReference type="OrthoDB" id="9801699at2"/>
<dbReference type="InterPro" id="IPR041854">
    <property type="entry name" value="BFD-like_2Fe2S-bd_dom_sf"/>
</dbReference>
<dbReference type="Proteomes" id="UP000199529">
    <property type="component" value="Unassembled WGS sequence"/>
</dbReference>
<keyword evidence="5" id="KW-1185">Reference proteome</keyword>
<feature type="domain" description="FAD/NAD(P)-binding" evidence="3">
    <location>
        <begin position="1"/>
        <end position="319"/>
    </location>
</feature>
<dbReference type="PIRSF" id="PIRSF037495">
    <property type="entry name" value="Opine_OX_OoxA/HcnB"/>
    <property type="match status" value="1"/>
</dbReference>